<dbReference type="PROSITE" id="PS00191">
    <property type="entry name" value="CYTOCHROME_B5_1"/>
    <property type="match status" value="1"/>
</dbReference>
<keyword evidence="3 5" id="KW-0479">Metal-binding</keyword>
<evidence type="ECO:0000256" key="4">
    <source>
        <dbReference type="ARBA" id="ARBA00023004"/>
    </source>
</evidence>
<dbReference type="SUPFAM" id="SSF52343">
    <property type="entry name" value="Ferredoxin reductase-like, C-terminal NADP-linked domain"/>
    <property type="match status" value="1"/>
</dbReference>
<organism evidence="7 8">
    <name type="scientific">Rhamnusium bicolor</name>
    <dbReference type="NCBI Taxonomy" id="1586634"/>
    <lineage>
        <taxon>Eukaryota</taxon>
        <taxon>Metazoa</taxon>
        <taxon>Ecdysozoa</taxon>
        <taxon>Arthropoda</taxon>
        <taxon>Hexapoda</taxon>
        <taxon>Insecta</taxon>
        <taxon>Pterygota</taxon>
        <taxon>Neoptera</taxon>
        <taxon>Endopterygota</taxon>
        <taxon>Coleoptera</taxon>
        <taxon>Polyphaga</taxon>
        <taxon>Cucujiformia</taxon>
        <taxon>Chrysomeloidea</taxon>
        <taxon>Cerambycidae</taxon>
        <taxon>Lepturinae</taxon>
        <taxon>Rhagiini</taxon>
        <taxon>Rhamnusium</taxon>
    </lineage>
</organism>
<comment type="caution">
    <text evidence="7">The sequence shown here is derived from an EMBL/GenBank/DDBJ whole genome shotgun (WGS) entry which is preliminary data.</text>
</comment>
<dbReference type="InterPro" id="IPR051872">
    <property type="entry name" value="Cytochrome_b5/Flavoprotein_Rdt"/>
</dbReference>
<dbReference type="InterPro" id="IPR001433">
    <property type="entry name" value="OxRdtase_FAD/NAD-bd"/>
</dbReference>
<sequence length="455" mass="51428">GNPRNKCALQPGHSLMDWIRLGSSGKDLTGVGPRAGQMSVTRHELSLHNKESDAWLAIRGKVYNITEYLPFHPGGPEELMKGAGIDATRLFEQPNVDREALFFENRNTSPKHIVDADANASVASVSVADADVVRPPVPVFKSPEVISETQMLPKEESTSKEGETGNKVDDIPSLPRFDWIQRIDWITSVNWPCSIKMVCETGKVEFIFRKTEGKIWDNYGVLRQQSKTVNGVVNGVKFNFVLTDKKTSQEMSRSYTPVPQSLFTGLALNEPCTDSLCLMIKRYENGNVSKFLTDREKSDVIHVTKPIGDFELIRIEKKESFVLLAAGTGITPMMTLLIFLLERRVKKCQFIRLLFFNKTEQDIPFKDQLENLERRYSKLRINHILSESDENWTGLTGHINKEMIDNAIQEHIRDTGYTIAHIFCFVCGPNPFVALSIKELQQLGVTDNQIYSFQG</sequence>
<dbReference type="PROSITE" id="PS50255">
    <property type="entry name" value="CYTOCHROME_B5_2"/>
    <property type="match status" value="1"/>
</dbReference>
<dbReference type="CDD" id="cd06183">
    <property type="entry name" value="cyt_b5_reduct_like"/>
    <property type="match status" value="1"/>
</dbReference>
<dbReference type="GO" id="GO:0005783">
    <property type="term" value="C:endoplasmic reticulum"/>
    <property type="evidence" value="ECO:0007669"/>
    <property type="project" value="TreeGrafter"/>
</dbReference>
<feature type="domain" description="Cytochrome b5 heme-binding" evidence="6">
    <location>
        <begin position="37"/>
        <end position="92"/>
    </location>
</feature>
<dbReference type="SUPFAM" id="SSF55856">
    <property type="entry name" value="Cytochrome b5-like heme/steroid binding domain"/>
    <property type="match status" value="1"/>
</dbReference>
<evidence type="ECO:0000256" key="3">
    <source>
        <dbReference type="ARBA" id="ARBA00022723"/>
    </source>
</evidence>
<dbReference type="Gene3D" id="3.40.50.80">
    <property type="entry name" value="Nucleotide-binding domain of ferredoxin-NADP reductase (FNR) module"/>
    <property type="match status" value="1"/>
</dbReference>
<evidence type="ECO:0000259" key="6">
    <source>
        <dbReference type="PROSITE" id="PS50255"/>
    </source>
</evidence>
<dbReference type="Gene3D" id="2.40.30.10">
    <property type="entry name" value="Translation factors"/>
    <property type="match status" value="1"/>
</dbReference>
<comment type="similarity">
    <text evidence="1">Belongs to the flavoprotein pyridine nucleotide cytochrome reductase family.</text>
</comment>
<evidence type="ECO:0000256" key="5">
    <source>
        <dbReference type="RuleBase" id="RU362121"/>
    </source>
</evidence>
<keyword evidence="4 5" id="KW-0408">Iron</keyword>
<gene>
    <name evidence="7" type="ORF">NQ314_007815</name>
</gene>
<dbReference type="AlphaFoldDB" id="A0AAV8YJA6"/>
<dbReference type="SUPFAM" id="SSF63380">
    <property type="entry name" value="Riboflavin synthase domain-like"/>
    <property type="match status" value="1"/>
</dbReference>
<dbReference type="Pfam" id="PF00175">
    <property type="entry name" value="NAD_binding_1"/>
    <property type="match status" value="1"/>
</dbReference>
<dbReference type="Gene3D" id="3.10.120.10">
    <property type="entry name" value="Cytochrome b5-like heme/steroid binding domain"/>
    <property type="match status" value="1"/>
</dbReference>
<dbReference type="EMBL" id="JANEYF010002166">
    <property type="protein sequence ID" value="KAJ8950590.1"/>
    <property type="molecule type" value="Genomic_DNA"/>
</dbReference>
<comment type="similarity">
    <text evidence="5">Belongs to the cytochrome b5 family.</text>
</comment>
<dbReference type="GO" id="GO:0020037">
    <property type="term" value="F:heme binding"/>
    <property type="evidence" value="ECO:0007669"/>
    <property type="project" value="UniProtKB-UniRule"/>
</dbReference>
<evidence type="ECO:0000313" key="7">
    <source>
        <dbReference type="EMBL" id="KAJ8950590.1"/>
    </source>
</evidence>
<dbReference type="InterPro" id="IPR036400">
    <property type="entry name" value="Cyt_B5-like_heme/steroid_sf"/>
</dbReference>
<evidence type="ECO:0000256" key="2">
    <source>
        <dbReference type="ARBA" id="ARBA00022617"/>
    </source>
</evidence>
<dbReference type="GO" id="GO:0006801">
    <property type="term" value="P:superoxide metabolic process"/>
    <property type="evidence" value="ECO:0007669"/>
    <property type="project" value="TreeGrafter"/>
</dbReference>
<protein>
    <recommendedName>
        <fullName evidence="6">Cytochrome b5 heme-binding domain-containing protein</fullName>
    </recommendedName>
</protein>
<proteinExistence type="inferred from homology"/>
<name>A0AAV8YJA6_9CUCU</name>
<evidence type="ECO:0000313" key="8">
    <source>
        <dbReference type="Proteomes" id="UP001162156"/>
    </source>
</evidence>
<dbReference type="PANTHER" id="PTHR46237">
    <property type="entry name" value="CYTOCHROME B5 REDUCTASE 4 FAMILY MEMBER"/>
    <property type="match status" value="1"/>
</dbReference>
<dbReference type="Pfam" id="PF00173">
    <property type="entry name" value="Cyt-b5"/>
    <property type="match status" value="1"/>
</dbReference>
<dbReference type="PANTHER" id="PTHR46237:SF1">
    <property type="entry name" value="CYTOCHROME B5 REDUCTASE 4"/>
    <property type="match status" value="1"/>
</dbReference>
<dbReference type="SMART" id="SM01117">
    <property type="entry name" value="Cyt-b5"/>
    <property type="match status" value="1"/>
</dbReference>
<feature type="non-terminal residue" evidence="7">
    <location>
        <position position="1"/>
    </location>
</feature>
<dbReference type="Proteomes" id="UP001162156">
    <property type="component" value="Unassembled WGS sequence"/>
</dbReference>
<accession>A0AAV8YJA6</accession>
<dbReference type="InterPro" id="IPR018506">
    <property type="entry name" value="Cyt_B5_heme-BS"/>
</dbReference>
<keyword evidence="2 5" id="KW-0349">Heme</keyword>
<dbReference type="GO" id="GO:0004128">
    <property type="term" value="F:cytochrome-b5 reductase activity, acting on NAD(P)H"/>
    <property type="evidence" value="ECO:0007669"/>
    <property type="project" value="TreeGrafter"/>
</dbReference>
<dbReference type="GO" id="GO:0046872">
    <property type="term" value="F:metal ion binding"/>
    <property type="evidence" value="ECO:0007669"/>
    <property type="project" value="UniProtKB-UniRule"/>
</dbReference>
<dbReference type="InterPro" id="IPR017938">
    <property type="entry name" value="Riboflavin_synthase-like_b-brl"/>
</dbReference>
<dbReference type="FunFam" id="3.40.50.80:FF:000021">
    <property type="entry name" value="Cytochrome b5 reductase 4"/>
    <property type="match status" value="1"/>
</dbReference>
<keyword evidence="5" id="KW-0812">Transmembrane</keyword>
<dbReference type="InterPro" id="IPR039261">
    <property type="entry name" value="FNR_nucleotide-bd"/>
</dbReference>
<feature type="transmembrane region" description="Helical" evidence="5">
    <location>
        <begin position="321"/>
        <end position="341"/>
    </location>
</feature>
<dbReference type="InterPro" id="IPR001199">
    <property type="entry name" value="Cyt_B5-like_heme/steroid-bd"/>
</dbReference>
<keyword evidence="8" id="KW-1185">Reference proteome</keyword>
<keyword evidence="5" id="KW-1133">Transmembrane helix</keyword>
<evidence type="ECO:0000256" key="1">
    <source>
        <dbReference type="ARBA" id="ARBA00006105"/>
    </source>
</evidence>
<reference evidence="7" key="1">
    <citation type="journal article" date="2023" name="Insect Mol. Biol.">
        <title>Genome sequencing provides insights into the evolution of gene families encoding plant cell wall-degrading enzymes in longhorned beetles.</title>
        <authorList>
            <person name="Shin N.R."/>
            <person name="Okamura Y."/>
            <person name="Kirsch R."/>
            <person name="Pauchet Y."/>
        </authorList>
    </citation>
    <scope>NUCLEOTIDE SEQUENCE</scope>
    <source>
        <strain evidence="7">RBIC_L_NR</strain>
    </source>
</reference>
<keyword evidence="5" id="KW-0472">Membrane</keyword>
<dbReference type="PRINTS" id="PR00406">
    <property type="entry name" value="CYTB5RDTASE"/>
</dbReference>